<dbReference type="Proteomes" id="UP000243686">
    <property type="component" value="Unassembled WGS sequence"/>
</dbReference>
<evidence type="ECO:0000313" key="5">
    <source>
        <dbReference type="Proteomes" id="UP000243686"/>
    </source>
</evidence>
<dbReference type="InterPro" id="IPR013087">
    <property type="entry name" value="Znf_C2H2_type"/>
</dbReference>
<feature type="domain" description="C2H2-type" evidence="3">
    <location>
        <begin position="109"/>
        <end position="139"/>
    </location>
</feature>
<dbReference type="SUPFAM" id="SSF57667">
    <property type="entry name" value="beta-beta-alpha zinc fingers"/>
    <property type="match status" value="1"/>
</dbReference>
<evidence type="ECO:0000259" key="3">
    <source>
        <dbReference type="PROSITE" id="PS50157"/>
    </source>
</evidence>
<keyword evidence="1" id="KW-0862">Zinc</keyword>
<evidence type="ECO:0000256" key="1">
    <source>
        <dbReference type="PROSITE-ProRule" id="PRU00042"/>
    </source>
</evidence>
<dbReference type="EMBL" id="KV894258">
    <property type="protein sequence ID" value="OON18362.1"/>
    <property type="molecule type" value="Genomic_DNA"/>
</dbReference>
<organism evidence="4 5">
    <name type="scientific">Opisthorchis viverrini</name>
    <name type="common">Southeast Asian liver fluke</name>
    <dbReference type="NCBI Taxonomy" id="6198"/>
    <lineage>
        <taxon>Eukaryota</taxon>
        <taxon>Metazoa</taxon>
        <taxon>Spiralia</taxon>
        <taxon>Lophotrochozoa</taxon>
        <taxon>Platyhelminthes</taxon>
        <taxon>Trematoda</taxon>
        <taxon>Digenea</taxon>
        <taxon>Opisthorchiida</taxon>
        <taxon>Opisthorchiata</taxon>
        <taxon>Opisthorchiidae</taxon>
        <taxon>Opisthorchis</taxon>
    </lineage>
</organism>
<dbReference type="AlphaFoldDB" id="A0A1S8WV23"/>
<gene>
    <name evidence="4" type="ORF">X801_05785</name>
</gene>
<keyword evidence="5" id="KW-1185">Reference proteome</keyword>
<accession>A0A1S8WV23</accession>
<keyword evidence="1" id="KW-0863">Zinc-finger</keyword>
<evidence type="ECO:0000256" key="2">
    <source>
        <dbReference type="SAM" id="MobiDB-lite"/>
    </source>
</evidence>
<feature type="non-terminal residue" evidence="4">
    <location>
        <position position="187"/>
    </location>
</feature>
<feature type="region of interest" description="Disordered" evidence="2">
    <location>
        <begin position="1"/>
        <end position="28"/>
    </location>
</feature>
<evidence type="ECO:0000313" key="4">
    <source>
        <dbReference type="EMBL" id="OON18362.1"/>
    </source>
</evidence>
<reference evidence="4 5" key="1">
    <citation type="submission" date="2015-03" db="EMBL/GenBank/DDBJ databases">
        <title>Draft genome of the nematode, Opisthorchis viverrini.</title>
        <authorList>
            <person name="Mitreva M."/>
        </authorList>
    </citation>
    <scope>NUCLEOTIDE SEQUENCE [LARGE SCALE GENOMIC DNA]</scope>
    <source>
        <strain evidence="4">Khon Kaen</strain>
    </source>
</reference>
<proteinExistence type="predicted"/>
<dbReference type="InterPro" id="IPR036236">
    <property type="entry name" value="Znf_C2H2_sf"/>
</dbReference>
<keyword evidence="1" id="KW-0479">Metal-binding</keyword>
<dbReference type="GO" id="GO:0008270">
    <property type="term" value="F:zinc ion binding"/>
    <property type="evidence" value="ECO:0007669"/>
    <property type="project" value="UniProtKB-KW"/>
</dbReference>
<dbReference type="PROSITE" id="PS50157">
    <property type="entry name" value="ZINC_FINGER_C2H2_2"/>
    <property type="match status" value="1"/>
</dbReference>
<feature type="non-terminal residue" evidence="4">
    <location>
        <position position="1"/>
    </location>
</feature>
<name>A0A1S8WV23_OPIVI</name>
<protein>
    <submittedName>
        <fullName evidence="4">Zinc finger, C2H2 type</fullName>
    </submittedName>
</protein>
<sequence length="187" mass="20835">EALEGILKSHAPLDPHCSPRSYGEKREEDIEKNNFPTAHGVGNAFVKFNEDKPKKLLARLLATPVNDYLERSGTDCMSNIIHNEVDGESSEEAHELKTQTPVLPGANVYSCQYCSRQFKQAWGLKEHTAKQAPHQEEYYAAEVGLIENLITQGIVPLSNYCSPFSVDMITSDIIAKFGTVTYYVKGN</sequence>